<reference evidence="1 2" key="1">
    <citation type="journal article" date="2019" name="Int. J. Syst. Evol. Microbiol.">
        <title>The Global Catalogue of Microorganisms (GCM) 10K type strain sequencing project: providing services to taxonomists for standard genome sequencing and annotation.</title>
        <authorList>
            <consortium name="The Broad Institute Genomics Platform"/>
            <consortium name="The Broad Institute Genome Sequencing Center for Infectious Disease"/>
            <person name="Wu L."/>
            <person name="Ma J."/>
        </authorList>
    </citation>
    <scope>NUCLEOTIDE SEQUENCE [LARGE SCALE GENOMIC DNA]</scope>
    <source>
        <strain evidence="1 2">JCM 11813</strain>
    </source>
</reference>
<keyword evidence="2" id="KW-1185">Reference proteome</keyword>
<dbReference type="SUPFAM" id="SSF52540">
    <property type="entry name" value="P-loop containing nucleoside triphosphate hydrolases"/>
    <property type="match status" value="1"/>
</dbReference>
<sequence>MGSPSEVLALARSRPPTLGPGRLICIDGPSGSGKTTLAGSLAGPGVRVVPMDDLYDGWGGLPSVDTQLATLLVPMASRSAGTYRRYDWAAGEYAETVVVPPTPVLVLEGVGSYSPAFDPFATVVVWVEAPAAERLARALARDGAAYEAELRQWAVDEQAHFRRTGARERADLVIQP</sequence>
<accession>A0ABN1UEM6</accession>
<dbReference type="Gene3D" id="3.40.50.300">
    <property type="entry name" value="P-loop containing nucleotide triphosphate hydrolases"/>
    <property type="match status" value="1"/>
</dbReference>
<organism evidence="1 2">
    <name type="scientific">Nocardioides aquiterrae</name>
    <dbReference type="NCBI Taxonomy" id="203799"/>
    <lineage>
        <taxon>Bacteria</taxon>
        <taxon>Bacillati</taxon>
        <taxon>Actinomycetota</taxon>
        <taxon>Actinomycetes</taxon>
        <taxon>Propionibacteriales</taxon>
        <taxon>Nocardioidaceae</taxon>
        <taxon>Nocardioides</taxon>
    </lineage>
</organism>
<dbReference type="RefSeq" id="WP_343907804.1">
    <property type="nucleotide sequence ID" value="NZ_BAAAJE010000010.1"/>
</dbReference>
<protein>
    <submittedName>
        <fullName evidence="1">AAA family ATPase</fullName>
    </submittedName>
</protein>
<evidence type="ECO:0000313" key="2">
    <source>
        <dbReference type="Proteomes" id="UP001499979"/>
    </source>
</evidence>
<evidence type="ECO:0000313" key="1">
    <source>
        <dbReference type="EMBL" id="GAA1144078.1"/>
    </source>
</evidence>
<proteinExistence type="predicted"/>
<gene>
    <name evidence="1" type="ORF">GCM10009606_24290</name>
</gene>
<name>A0ABN1UEM6_9ACTN</name>
<comment type="caution">
    <text evidence="1">The sequence shown here is derived from an EMBL/GenBank/DDBJ whole genome shotgun (WGS) entry which is preliminary data.</text>
</comment>
<dbReference type="Proteomes" id="UP001499979">
    <property type="component" value="Unassembled WGS sequence"/>
</dbReference>
<dbReference type="InterPro" id="IPR027417">
    <property type="entry name" value="P-loop_NTPase"/>
</dbReference>
<dbReference type="EMBL" id="BAAAJE010000010">
    <property type="protein sequence ID" value="GAA1144078.1"/>
    <property type="molecule type" value="Genomic_DNA"/>
</dbReference>